<evidence type="ECO:0000313" key="4">
    <source>
        <dbReference type="Proteomes" id="UP000010729"/>
    </source>
</evidence>
<dbReference type="InterPro" id="IPR016032">
    <property type="entry name" value="Sig_transdc_resp-reg_C-effctor"/>
</dbReference>
<protein>
    <submittedName>
        <fullName evidence="3">LuxR family transcriptional regulator</fullName>
    </submittedName>
</protein>
<evidence type="ECO:0000313" key="3">
    <source>
        <dbReference type="EMBL" id="EMY32787.1"/>
    </source>
</evidence>
<dbReference type="SMART" id="SM00421">
    <property type="entry name" value="HTH_LUXR"/>
    <property type="match status" value="1"/>
</dbReference>
<dbReference type="GO" id="GO:0006355">
    <property type="term" value="P:regulation of DNA-templated transcription"/>
    <property type="evidence" value="ECO:0007669"/>
    <property type="project" value="InterPro"/>
</dbReference>
<name>N1UY83_9MICC</name>
<dbReference type="Pfam" id="PF00196">
    <property type="entry name" value="GerE"/>
    <property type="match status" value="1"/>
</dbReference>
<dbReference type="RefSeq" id="WP_005272829.1">
    <property type="nucleotide sequence ID" value="NZ_ANPE02000232.1"/>
</dbReference>
<evidence type="ECO:0000256" key="1">
    <source>
        <dbReference type="ARBA" id="ARBA00023125"/>
    </source>
</evidence>
<gene>
    <name evidence="3" type="ORF">D477_018304</name>
</gene>
<dbReference type="InterPro" id="IPR000792">
    <property type="entry name" value="Tscrpt_reg_LuxR_C"/>
</dbReference>
<comment type="caution">
    <text evidence="3">The sequence shown here is derived from an EMBL/GenBank/DDBJ whole genome shotgun (WGS) entry which is preliminary data.</text>
</comment>
<dbReference type="CDD" id="cd06170">
    <property type="entry name" value="LuxR_C_like"/>
    <property type="match status" value="1"/>
</dbReference>
<dbReference type="PROSITE" id="PS50043">
    <property type="entry name" value="HTH_LUXR_2"/>
    <property type="match status" value="1"/>
</dbReference>
<proteinExistence type="predicted"/>
<dbReference type="Gene3D" id="1.10.10.10">
    <property type="entry name" value="Winged helix-like DNA-binding domain superfamily/Winged helix DNA-binding domain"/>
    <property type="match status" value="1"/>
</dbReference>
<keyword evidence="4" id="KW-1185">Reference proteome</keyword>
<dbReference type="Proteomes" id="UP000010729">
    <property type="component" value="Unassembled WGS sequence"/>
</dbReference>
<feature type="non-terminal residue" evidence="3">
    <location>
        <position position="1"/>
    </location>
</feature>
<reference evidence="3 4" key="1">
    <citation type="journal article" date="2013" name="Genome Announc.">
        <title>Draft Genome Sequence of Arthrobacter crystallopoietes Strain BAB-32, Revealing Genes for Bioremediation.</title>
        <authorList>
            <person name="Joshi M.N."/>
            <person name="Pandit A.S."/>
            <person name="Sharma A."/>
            <person name="Pandya R.V."/>
            <person name="Desai S.M."/>
            <person name="Saxena A.K."/>
            <person name="Bagatharia S.B."/>
        </authorList>
    </citation>
    <scope>NUCLEOTIDE SEQUENCE [LARGE SCALE GENOMIC DNA]</scope>
    <source>
        <strain evidence="3 4">BAB-32</strain>
    </source>
</reference>
<dbReference type="InterPro" id="IPR039420">
    <property type="entry name" value="WalR-like"/>
</dbReference>
<dbReference type="SUPFAM" id="SSF46894">
    <property type="entry name" value="C-terminal effector domain of the bipartite response regulators"/>
    <property type="match status" value="1"/>
</dbReference>
<dbReference type="GO" id="GO:0003677">
    <property type="term" value="F:DNA binding"/>
    <property type="evidence" value="ECO:0007669"/>
    <property type="project" value="UniProtKB-KW"/>
</dbReference>
<feature type="domain" description="HTH luxR-type" evidence="2">
    <location>
        <begin position="464"/>
        <end position="529"/>
    </location>
</feature>
<dbReference type="InterPro" id="IPR036388">
    <property type="entry name" value="WH-like_DNA-bd_sf"/>
</dbReference>
<accession>N1UY83</accession>
<evidence type="ECO:0000259" key="2">
    <source>
        <dbReference type="PROSITE" id="PS50043"/>
    </source>
</evidence>
<keyword evidence="1" id="KW-0238">DNA-binding</keyword>
<dbReference type="EMBL" id="ANPE02000232">
    <property type="protein sequence ID" value="EMY32787.1"/>
    <property type="molecule type" value="Genomic_DNA"/>
</dbReference>
<sequence>SRGGHEAAGAAWERAAELTADAAAKARRLHEAAESAWLTADTVRADRLNTAALALAREPLLRADIALLRARIEWNTGSLQAGRHLVLEGAKEVAEADPVRARELAMFGAALGSFDHSGTGLNPLEIATEPGPAAPARQKCFWHLLAGFHHVGTGDLARGAALLRAAYADGASLENADQDLLPNLGIAAVLLGDDQAALEYHGLLLSRARAGGALMMALYALTRRHITDVVTGNWAAARAGASEALQLANGSGQAGLTAFPLAALTLLDALQSEGSYTRHLGAAEDVAAKQPLGSMHSLVHDVLLWAKAVESGEPEAAFHQLARFAHPVMRHTAAVDRVEAAFRSGHREEAAAWTAETQDYAAATGNAWAAAAAAHCQALLTEGEEAERLYLAALEHHASSPRSFDRARTQLAYGEYLRRARRRVDARSHLSAALETFRELGARRWEERTQQEMRASGKTARKREPSAVVVLTPQERQVAALIQQGLSNRDAAAQLFLSPRTVDFHLRNVYAKLGISNRGELMRRQLDRATA</sequence>
<dbReference type="PANTHER" id="PTHR43214">
    <property type="entry name" value="TWO-COMPONENT RESPONSE REGULATOR"/>
    <property type="match status" value="1"/>
</dbReference>
<organism evidence="3 4">
    <name type="scientific">Arthrobacter crystallopoietes BAB-32</name>
    <dbReference type="NCBI Taxonomy" id="1246476"/>
    <lineage>
        <taxon>Bacteria</taxon>
        <taxon>Bacillati</taxon>
        <taxon>Actinomycetota</taxon>
        <taxon>Actinomycetes</taxon>
        <taxon>Micrococcales</taxon>
        <taxon>Micrococcaceae</taxon>
        <taxon>Crystallibacter</taxon>
    </lineage>
</organism>
<dbReference type="AlphaFoldDB" id="N1UY83"/>
<dbReference type="PANTHER" id="PTHR43214:SF42">
    <property type="entry name" value="TRANSCRIPTIONAL REGULATORY PROTEIN DESR"/>
    <property type="match status" value="1"/>
</dbReference>
<dbReference type="PRINTS" id="PR00038">
    <property type="entry name" value="HTHLUXR"/>
</dbReference>